<dbReference type="Gene3D" id="3.40.50.720">
    <property type="entry name" value="NAD(P)-binding Rossmann-like Domain"/>
    <property type="match status" value="1"/>
</dbReference>
<protein>
    <recommendedName>
        <fullName evidence="2">shikimate dehydrogenase (NADP(+))</fullName>
        <ecNumber evidence="2">1.1.1.25</ecNumber>
    </recommendedName>
</protein>
<evidence type="ECO:0000313" key="10">
    <source>
        <dbReference type="Proteomes" id="UP000477070"/>
    </source>
</evidence>
<dbReference type="RefSeq" id="WP_034571323.1">
    <property type="nucleotide sequence ID" value="NZ_JRMP02000002.1"/>
</dbReference>
<keyword evidence="5" id="KW-0028">Amino-acid biosynthesis</keyword>
<keyword evidence="5" id="KW-0057">Aromatic amino acid biosynthesis</keyword>
<dbReference type="GO" id="GO:0004764">
    <property type="term" value="F:shikimate 3-dehydrogenase (NADP+) activity"/>
    <property type="evidence" value="ECO:0007669"/>
    <property type="project" value="UniProtKB-EC"/>
</dbReference>
<dbReference type="Pfam" id="PF01488">
    <property type="entry name" value="Shikimate_DH"/>
    <property type="match status" value="1"/>
</dbReference>
<dbReference type="GO" id="GO:0005829">
    <property type="term" value="C:cytosol"/>
    <property type="evidence" value="ECO:0007669"/>
    <property type="project" value="TreeGrafter"/>
</dbReference>
<dbReference type="PANTHER" id="PTHR21089:SF1">
    <property type="entry name" value="BIFUNCTIONAL 3-DEHYDROQUINATE DEHYDRATASE_SHIKIMATE DEHYDROGENASE, CHLOROPLASTIC"/>
    <property type="match status" value="1"/>
</dbReference>
<evidence type="ECO:0000259" key="8">
    <source>
        <dbReference type="Pfam" id="PF08501"/>
    </source>
</evidence>
<dbReference type="AlphaFoldDB" id="A0A6B0HYG0"/>
<evidence type="ECO:0000256" key="5">
    <source>
        <dbReference type="ARBA" id="ARBA00023141"/>
    </source>
</evidence>
<dbReference type="PANTHER" id="PTHR21089">
    <property type="entry name" value="SHIKIMATE DEHYDROGENASE"/>
    <property type="match status" value="1"/>
</dbReference>
<dbReference type="Gene3D" id="3.40.50.10860">
    <property type="entry name" value="Leucine Dehydrogenase, chain A, domain 1"/>
    <property type="match status" value="1"/>
</dbReference>
<dbReference type="EMBL" id="QBIU01000001">
    <property type="protein sequence ID" value="MWV69711.1"/>
    <property type="molecule type" value="Genomic_DNA"/>
</dbReference>
<evidence type="ECO:0000256" key="3">
    <source>
        <dbReference type="ARBA" id="ARBA00022857"/>
    </source>
</evidence>
<organism evidence="9 10">
    <name type="scientific">Helicobacter saguini</name>
    <dbReference type="NCBI Taxonomy" id="1548018"/>
    <lineage>
        <taxon>Bacteria</taxon>
        <taxon>Pseudomonadati</taxon>
        <taxon>Campylobacterota</taxon>
        <taxon>Epsilonproteobacteria</taxon>
        <taxon>Campylobacterales</taxon>
        <taxon>Helicobacteraceae</taxon>
        <taxon>Helicobacter</taxon>
    </lineage>
</organism>
<evidence type="ECO:0000313" key="9">
    <source>
        <dbReference type="EMBL" id="MWV69711.1"/>
    </source>
</evidence>
<dbReference type="InterPro" id="IPR046346">
    <property type="entry name" value="Aminoacid_DH-like_N_sf"/>
</dbReference>
<dbReference type="GO" id="GO:0009423">
    <property type="term" value="P:chorismate biosynthetic process"/>
    <property type="evidence" value="ECO:0007669"/>
    <property type="project" value="UniProtKB-UniPathway"/>
</dbReference>
<comment type="catalytic activity">
    <reaction evidence="6">
        <text>shikimate + NADP(+) = 3-dehydroshikimate + NADPH + H(+)</text>
        <dbReference type="Rhea" id="RHEA:17737"/>
        <dbReference type="ChEBI" id="CHEBI:15378"/>
        <dbReference type="ChEBI" id="CHEBI:16630"/>
        <dbReference type="ChEBI" id="CHEBI:36208"/>
        <dbReference type="ChEBI" id="CHEBI:57783"/>
        <dbReference type="ChEBI" id="CHEBI:58349"/>
        <dbReference type="EC" id="1.1.1.25"/>
    </reaction>
</comment>
<feature type="domain" description="Quinate/shikimate 5-dehydrogenase/glutamyl-tRNA reductase" evidence="7">
    <location>
        <begin position="172"/>
        <end position="246"/>
    </location>
</feature>
<dbReference type="UniPathway" id="UPA00053">
    <property type="reaction ID" value="UER00087"/>
</dbReference>
<gene>
    <name evidence="9" type="ORF">DCO61_06800</name>
</gene>
<name>A0A6B0HYG0_9HELI</name>
<evidence type="ECO:0000256" key="1">
    <source>
        <dbReference type="ARBA" id="ARBA00004871"/>
    </source>
</evidence>
<keyword evidence="4" id="KW-0560">Oxidoreductase</keyword>
<feature type="domain" description="Shikimate dehydrogenase substrate binding N-terminal" evidence="8">
    <location>
        <begin position="15"/>
        <end position="98"/>
    </location>
</feature>
<comment type="pathway">
    <text evidence="1">Metabolic intermediate biosynthesis; chorismate biosynthesis; chorismate from D-erythrose 4-phosphate and phosphoenolpyruvate: step 4/7.</text>
</comment>
<dbReference type="InterPro" id="IPR006151">
    <property type="entry name" value="Shikm_DH/Glu-tRNA_Rdtase"/>
</dbReference>
<dbReference type="GO" id="GO:0009073">
    <property type="term" value="P:aromatic amino acid family biosynthetic process"/>
    <property type="evidence" value="ECO:0007669"/>
    <property type="project" value="UniProtKB-KW"/>
</dbReference>
<evidence type="ECO:0000256" key="6">
    <source>
        <dbReference type="ARBA" id="ARBA00049442"/>
    </source>
</evidence>
<evidence type="ECO:0000259" key="7">
    <source>
        <dbReference type="Pfam" id="PF01488"/>
    </source>
</evidence>
<keyword evidence="3" id="KW-0521">NADP</keyword>
<dbReference type="GO" id="GO:0019632">
    <property type="term" value="P:shikimate metabolic process"/>
    <property type="evidence" value="ECO:0007669"/>
    <property type="project" value="TreeGrafter"/>
</dbReference>
<proteinExistence type="predicted"/>
<evidence type="ECO:0000256" key="4">
    <source>
        <dbReference type="ARBA" id="ARBA00023002"/>
    </source>
</evidence>
<dbReference type="SUPFAM" id="SSF53223">
    <property type="entry name" value="Aminoacid dehydrogenase-like, N-terminal domain"/>
    <property type="match status" value="1"/>
</dbReference>
<dbReference type="Proteomes" id="UP000477070">
    <property type="component" value="Unassembled WGS sequence"/>
</dbReference>
<reference evidence="9 10" key="1">
    <citation type="submission" date="2019-12" db="EMBL/GenBank/DDBJ databases">
        <title>Multi-Generational Helicobacter saguini Isolates.</title>
        <authorList>
            <person name="Mannion A."/>
            <person name="Shen Z."/>
            <person name="Fox J.G."/>
        </authorList>
    </citation>
    <scope>NUCLEOTIDE SEQUENCE [LARGE SCALE GENOMIC DNA]</scope>
    <source>
        <strain evidence="10">16-048 (F4)</strain>
    </source>
</reference>
<dbReference type="EC" id="1.1.1.25" evidence="2"/>
<dbReference type="SUPFAM" id="SSF51735">
    <property type="entry name" value="NAD(P)-binding Rossmann-fold domains"/>
    <property type="match status" value="1"/>
</dbReference>
<dbReference type="InterPro" id="IPR013708">
    <property type="entry name" value="Shikimate_DH-bd_N"/>
</dbReference>
<accession>A0A6B0HYG0</accession>
<comment type="caution">
    <text evidence="9">The sequence shown here is derived from an EMBL/GenBank/DDBJ whole genome shotgun (WGS) entry which is preliminary data.</text>
</comment>
<dbReference type="InterPro" id="IPR036291">
    <property type="entry name" value="NAD(P)-bd_dom_sf"/>
</dbReference>
<evidence type="ECO:0000256" key="2">
    <source>
        <dbReference type="ARBA" id="ARBA00012962"/>
    </source>
</evidence>
<sequence>MESNITTNKKKLYAVIGNPIKHSLSPQIQNAAINALNLNAFYAKILLPREIDAKFLKDFIFSSDIFGLNVTLPFKEIALGTLDSIDTLAQKIGAVNTIVRLLDSKGKEILKGYNTDAFGFYSCVDSILNGDSKLDFIESKGEDSIESKSQDSKDSNKFIESNLQDSKKDSIESNNKNVLILGAGGSAKSIATILSHHNIPFTIANRSHEKLKHFEKFCNTITFDKIDSKWVSQNAFDIIVNATSSGVQGLLPLDSNMLESLFKNAKLAFDLMYSKDALTPFCNLAKATHTPFLDGKNMLVFQGAFSFLYFHNLENSKLQNIITIMNKSLVI</sequence>
<dbReference type="GO" id="GO:0050661">
    <property type="term" value="F:NADP binding"/>
    <property type="evidence" value="ECO:0007669"/>
    <property type="project" value="TreeGrafter"/>
</dbReference>
<dbReference type="Pfam" id="PF08501">
    <property type="entry name" value="Shikimate_dh_N"/>
    <property type="match status" value="1"/>
</dbReference>
<dbReference type="InterPro" id="IPR022893">
    <property type="entry name" value="Shikimate_DH_fam"/>
</dbReference>